<reference evidence="3" key="1">
    <citation type="journal article" date="2019" name="Int. J. Syst. Evol. Microbiol.">
        <title>The Global Catalogue of Microorganisms (GCM) 10K type strain sequencing project: providing services to taxonomists for standard genome sequencing and annotation.</title>
        <authorList>
            <consortium name="The Broad Institute Genomics Platform"/>
            <consortium name="The Broad Institute Genome Sequencing Center for Infectious Disease"/>
            <person name="Wu L."/>
            <person name="Ma J."/>
        </authorList>
    </citation>
    <scope>NUCLEOTIDE SEQUENCE [LARGE SCALE GENOMIC DNA]</scope>
    <source>
        <strain evidence="3">JCM 14370</strain>
    </source>
</reference>
<evidence type="ECO:0000313" key="2">
    <source>
        <dbReference type="EMBL" id="GGJ38557.1"/>
    </source>
</evidence>
<feature type="transmembrane region" description="Helical" evidence="1">
    <location>
        <begin position="64"/>
        <end position="84"/>
    </location>
</feature>
<keyword evidence="3" id="KW-1185">Reference proteome</keyword>
<evidence type="ECO:0008006" key="4">
    <source>
        <dbReference type="Google" id="ProtNLM"/>
    </source>
</evidence>
<feature type="transmembrane region" description="Helical" evidence="1">
    <location>
        <begin position="105"/>
        <end position="122"/>
    </location>
</feature>
<keyword evidence="1" id="KW-0812">Transmembrane</keyword>
<keyword evidence="1" id="KW-0472">Membrane</keyword>
<feature type="transmembrane region" description="Helical" evidence="1">
    <location>
        <begin position="12"/>
        <end position="32"/>
    </location>
</feature>
<keyword evidence="1" id="KW-1133">Transmembrane helix</keyword>
<dbReference type="Pfam" id="PF03350">
    <property type="entry name" value="UPF0114"/>
    <property type="match status" value="1"/>
</dbReference>
<sequence length="166" mass="17894">MKRLLGLTRLIAVLGVVSSLILSFLMFLFVAVRTFVLAKESLQHISEAKTGKNLLVASIEQADALLVATALLVIGFGLYSLFVGKIDSIPSFLEVKSFTDLKDKLVNVSVVALVVAFFSLVIEHLNDWGVLEVGAGIGAVVLAVSVYGFVNGKSKETEQELEKEQP</sequence>
<comment type="caution">
    <text evidence="2">The sequence shown here is derived from an EMBL/GenBank/DDBJ whole genome shotgun (WGS) entry which is preliminary data.</text>
</comment>
<organism evidence="2 3">
    <name type="scientific">Deinococcus roseus</name>
    <dbReference type="NCBI Taxonomy" id="392414"/>
    <lineage>
        <taxon>Bacteria</taxon>
        <taxon>Thermotogati</taxon>
        <taxon>Deinococcota</taxon>
        <taxon>Deinococci</taxon>
        <taxon>Deinococcales</taxon>
        <taxon>Deinococcaceae</taxon>
        <taxon>Deinococcus</taxon>
    </lineage>
</organism>
<evidence type="ECO:0000313" key="3">
    <source>
        <dbReference type="Proteomes" id="UP000632222"/>
    </source>
</evidence>
<dbReference type="InterPro" id="IPR005134">
    <property type="entry name" value="UPF0114"/>
</dbReference>
<accession>A0ABQ2D0C2</accession>
<feature type="transmembrane region" description="Helical" evidence="1">
    <location>
        <begin position="128"/>
        <end position="150"/>
    </location>
</feature>
<evidence type="ECO:0000256" key="1">
    <source>
        <dbReference type="SAM" id="Phobius"/>
    </source>
</evidence>
<gene>
    <name evidence="2" type="ORF">GCM10008938_25840</name>
</gene>
<dbReference type="RefSeq" id="WP_189003110.1">
    <property type="nucleotide sequence ID" value="NZ_BMOD01000009.1"/>
</dbReference>
<protein>
    <recommendedName>
        <fullName evidence="4">YqhA family protein</fullName>
    </recommendedName>
</protein>
<name>A0ABQ2D0C2_9DEIO</name>
<dbReference type="EMBL" id="BMOD01000009">
    <property type="protein sequence ID" value="GGJ38557.1"/>
    <property type="molecule type" value="Genomic_DNA"/>
</dbReference>
<dbReference type="Proteomes" id="UP000632222">
    <property type="component" value="Unassembled WGS sequence"/>
</dbReference>
<dbReference type="PIRSF" id="PIRSF026509">
    <property type="entry name" value="UCP026509"/>
    <property type="match status" value="1"/>
</dbReference>
<dbReference type="PANTHER" id="PTHR31721:SF4">
    <property type="entry name" value="OS06G0710300 PROTEIN"/>
    <property type="match status" value="1"/>
</dbReference>
<dbReference type="PANTHER" id="PTHR31721">
    <property type="entry name" value="OS06G0710300 PROTEIN"/>
    <property type="match status" value="1"/>
</dbReference>
<proteinExistence type="predicted"/>